<keyword evidence="8" id="KW-0217">Developmental protein</keyword>
<gene>
    <name evidence="9" type="ORF">KI387_029040</name>
</gene>
<keyword evidence="6 8" id="KW-0221">Differentiation</keyword>
<feature type="non-terminal residue" evidence="9">
    <location>
        <position position="1"/>
    </location>
</feature>
<accession>A0AA38CEJ8</accession>
<evidence type="ECO:0000313" key="9">
    <source>
        <dbReference type="EMBL" id="KAH9297358.1"/>
    </source>
</evidence>
<evidence type="ECO:0000256" key="4">
    <source>
        <dbReference type="ARBA" id="ARBA00022641"/>
    </source>
</evidence>
<dbReference type="OMA" id="HINTEDR"/>
<proteinExistence type="inferred from homology"/>
<keyword evidence="7 8" id="KW-0339">Growth factor</keyword>
<reference evidence="9 10" key="1">
    <citation type="journal article" date="2021" name="Nat. Plants">
        <title>The Taxus genome provides insights into paclitaxel biosynthesis.</title>
        <authorList>
            <person name="Xiong X."/>
            <person name="Gou J."/>
            <person name="Liao Q."/>
            <person name="Li Y."/>
            <person name="Zhou Q."/>
            <person name="Bi G."/>
            <person name="Li C."/>
            <person name="Du R."/>
            <person name="Wang X."/>
            <person name="Sun T."/>
            <person name="Guo L."/>
            <person name="Liang H."/>
            <person name="Lu P."/>
            <person name="Wu Y."/>
            <person name="Zhang Z."/>
            <person name="Ro D.K."/>
            <person name="Shang Y."/>
            <person name="Huang S."/>
            <person name="Yan J."/>
        </authorList>
    </citation>
    <scope>NUCLEOTIDE SEQUENCE [LARGE SCALE GENOMIC DNA]</scope>
    <source>
        <strain evidence="9">Ta-2019</strain>
    </source>
</reference>
<dbReference type="PANTHER" id="PTHR33285">
    <property type="entry name" value="PHYTOSULFOKINES 3"/>
    <property type="match status" value="1"/>
</dbReference>
<evidence type="ECO:0000256" key="8">
    <source>
        <dbReference type="RuleBase" id="RU368031"/>
    </source>
</evidence>
<name>A0AA38CEJ8_TAXCH</name>
<evidence type="ECO:0000256" key="7">
    <source>
        <dbReference type="ARBA" id="ARBA00023030"/>
    </source>
</evidence>
<dbReference type="GO" id="GO:0005576">
    <property type="term" value="C:extracellular region"/>
    <property type="evidence" value="ECO:0007669"/>
    <property type="project" value="UniProtKB-SubCell"/>
</dbReference>
<comment type="caution">
    <text evidence="9">The sequence shown here is derived from an EMBL/GenBank/DDBJ whole genome shotgun (WGS) entry which is preliminary data.</text>
</comment>
<evidence type="ECO:0000256" key="1">
    <source>
        <dbReference type="ARBA" id="ARBA00004613"/>
    </source>
</evidence>
<organism evidence="9 10">
    <name type="scientific">Taxus chinensis</name>
    <name type="common">Chinese yew</name>
    <name type="synonym">Taxus wallichiana var. chinensis</name>
    <dbReference type="NCBI Taxonomy" id="29808"/>
    <lineage>
        <taxon>Eukaryota</taxon>
        <taxon>Viridiplantae</taxon>
        <taxon>Streptophyta</taxon>
        <taxon>Embryophyta</taxon>
        <taxon>Tracheophyta</taxon>
        <taxon>Spermatophyta</taxon>
        <taxon>Pinopsida</taxon>
        <taxon>Pinidae</taxon>
        <taxon>Conifers II</taxon>
        <taxon>Cupressales</taxon>
        <taxon>Taxaceae</taxon>
        <taxon>Taxus</taxon>
    </lineage>
</organism>
<dbReference type="Pfam" id="PF06404">
    <property type="entry name" value="PSK"/>
    <property type="match status" value="1"/>
</dbReference>
<evidence type="ECO:0000256" key="5">
    <source>
        <dbReference type="ARBA" id="ARBA00022729"/>
    </source>
</evidence>
<comment type="PTM">
    <text evidence="8">Sulfation is important for activity and for the binding to a putative membrane receptor.</text>
</comment>
<keyword evidence="5 8" id="KW-0732">Signal</keyword>
<comment type="function">
    <text evidence="8">Promotes plant cell differentiation, organogenesis and somatic embryogenesis as well as cell proliferation.</text>
</comment>
<sequence>GKRTSSFFVLFSIILLLLTFAMANRPLKTELLEAGSAHINTEDRLQGSLEPAGFKADELEQSSEELACDNLDEDECLNRRTLAAHTDYIYTQHHKHP</sequence>
<keyword evidence="4 8" id="KW-0765">Sulfation</keyword>
<dbReference type="Proteomes" id="UP000824469">
    <property type="component" value="Unassembled WGS sequence"/>
</dbReference>
<evidence type="ECO:0000256" key="3">
    <source>
        <dbReference type="ARBA" id="ARBA00022525"/>
    </source>
</evidence>
<dbReference type="InterPro" id="IPR009438">
    <property type="entry name" value="Phytosulfokine"/>
</dbReference>
<feature type="signal peptide" evidence="8">
    <location>
        <begin position="1"/>
        <end position="23"/>
    </location>
</feature>
<dbReference type="GO" id="GO:0030154">
    <property type="term" value="P:cell differentiation"/>
    <property type="evidence" value="ECO:0007669"/>
    <property type="project" value="UniProtKB-UniRule"/>
</dbReference>
<evidence type="ECO:0000256" key="2">
    <source>
        <dbReference type="ARBA" id="ARBA00010781"/>
    </source>
</evidence>
<keyword evidence="10" id="KW-1185">Reference proteome</keyword>
<comment type="subcellular location">
    <subcellularLocation>
        <location evidence="1 8">Secreted</location>
    </subcellularLocation>
</comment>
<dbReference type="AlphaFoldDB" id="A0AA38CEJ8"/>
<dbReference type="PANTHER" id="PTHR33285:SF55">
    <property type="entry name" value="PHYTOSULFOKINES 3"/>
    <property type="match status" value="1"/>
</dbReference>
<comment type="similarity">
    <text evidence="2 8">Belongs to the phytosulfokine family.</text>
</comment>
<dbReference type="EMBL" id="JAHRHJ020000010">
    <property type="protein sequence ID" value="KAH9297358.1"/>
    <property type="molecule type" value="Genomic_DNA"/>
</dbReference>
<protein>
    <recommendedName>
        <fullName evidence="8">Phytosulfokine</fullName>
    </recommendedName>
    <component>
        <recommendedName>
            <fullName evidence="8">Phytosulfokine-alpha</fullName>
            <shortName evidence="8">PSK-alpha</shortName>
            <shortName evidence="8">Phytosulfokine-a</shortName>
        </recommendedName>
    </component>
    <component>
        <recommendedName>
            <fullName evidence="8">Phytosulfokine-beta</fullName>
            <shortName evidence="8">PSK-beta</shortName>
            <shortName evidence="8">Phytosulfokine-b</shortName>
        </recommendedName>
    </component>
</protein>
<keyword evidence="3 8" id="KW-0964">Secreted</keyword>
<dbReference type="GO" id="GO:0008283">
    <property type="term" value="P:cell population proliferation"/>
    <property type="evidence" value="ECO:0007669"/>
    <property type="project" value="UniProtKB-UniRule"/>
</dbReference>
<evidence type="ECO:0000313" key="10">
    <source>
        <dbReference type="Proteomes" id="UP000824469"/>
    </source>
</evidence>
<dbReference type="GO" id="GO:0008083">
    <property type="term" value="F:growth factor activity"/>
    <property type="evidence" value="ECO:0007669"/>
    <property type="project" value="UniProtKB-UniRule"/>
</dbReference>
<comment type="PTM">
    <text evidence="8">PSK-alpha is produced by endopeptidase digestion. PSK-beta is produced from PSK-alpha by exopeptidase digestion.</text>
</comment>
<evidence type="ECO:0000256" key="6">
    <source>
        <dbReference type="ARBA" id="ARBA00022782"/>
    </source>
</evidence>
<feature type="chain" id="PRO_5041484719" description="Phytosulfokine" evidence="8">
    <location>
        <begin position="24"/>
        <end position="97"/>
    </location>
</feature>